<evidence type="ECO:0000313" key="2">
    <source>
        <dbReference type="EMBL" id="ACM07324.1"/>
    </source>
</evidence>
<evidence type="ECO:0000313" key="3">
    <source>
        <dbReference type="Proteomes" id="UP000000447"/>
    </source>
</evidence>
<accession>B9L367</accession>
<protein>
    <submittedName>
        <fullName evidence="2">Uncharacterized protein</fullName>
    </submittedName>
</protein>
<gene>
    <name evidence="2" type="ordered locus">trd_A0231</name>
</gene>
<dbReference type="KEGG" id="tro:trd_A0231"/>
<geneLocation type="plasmid" evidence="3">
    <name>Tros</name>
</geneLocation>
<dbReference type="Proteomes" id="UP000000447">
    <property type="component" value="Plasmid unnamed"/>
</dbReference>
<name>B9L367_THERP</name>
<dbReference type="EMBL" id="CP001276">
    <property type="protein sequence ID" value="ACM07324.1"/>
    <property type="molecule type" value="Genomic_DNA"/>
</dbReference>
<keyword evidence="3" id="KW-1185">Reference proteome</keyword>
<dbReference type="HOGENOM" id="CLU_1474518_0_0_0"/>
<feature type="region of interest" description="Disordered" evidence="1">
    <location>
        <begin position="140"/>
        <end position="159"/>
    </location>
</feature>
<feature type="region of interest" description="Disordered" evidence="1">
    <location>
        <begin position="77"/>
        <end position="118"/>
    </location>
</feature>
<feature type="compositionally biased region" description="Polar residues" evidence="1">
    <location>
        <begin position="109"/>
        <end position="118"/>
    </location>
</feature>
<organism evidence="2 3">
    <name type="scientific">Thermomicrobium roseum (strain ATCC 27502 / DSM 5159 / P-2)</name>
    <dbReference type="NCBI Taxonomy" id="309801"/>
    <lineage>
        <taxon>Bacteria</taxon>
        <taxon>Pseudomonadati</taxon>
        <taxon>Thermomicrobiota</taxon>
        <taxon>Thermomicrobia</taxon>
        <taxon>Thermomicrobiales</taxon>
        <taxon>Thermomicrobiaceae</taxon>
        <taxon>Thermomicrobium</taxon>
    </lineage>
</organism>
<feature type="region of interest" description="Disordered" evidence="1">
    <location>
        <begin position="14"/>
        <end position="43"/>
    </location>
</feature>
<feature type="compositionally biased region" description="Low complexity" evidence="1">
    <location>
        <begin position="29"/>
        <end position="43"/>
    </location>
</feature>
<feature type="compositionally biased region" description="Polar residues" evidence="1">
    <location>
        <begin position="150"/>
        <end position="159"/>
    </location>
</feature>
<sequence length="183" mass="19134">MLFLARQPSPIALCSGTGSTTRTAPSSLGTTSGSISWSPGSSAGDLPHPRLPFRLTCAVAAPVATLQDEIHSRRTSVFPASARQSSHEKSGSGCCSVRDTASGGVRPRATQQRSSHSPPYQLCGVTAISAVLAQPIQPGHRAENEGACSPATTPTQPSMLPTSWRVDPSTEFSLTRWTLHSAI</sequence>
<feature type="compositionally biased region" description="Polar residues" evidence="1">
    <location>
        <begin position="16"/>
        <end position="28"/>
    </location>
</feature>
<evidence type="ECO:0000256" key="1">
    <source>
        <dbReference type="SAM" id="MobiDB-lite"/>
    </source>
</evidence>
<keyword evidence="2" id="KW-0614">Plasmid</keyword>
<proteinExistence type="predicted"/>
<dbReference type="AlphaFoldDB" id="B9L367"/>
<reference evidence="2 3" key="1">
    <citation type="journal article" date="2009" name="PLoS ONE">
        <title>Complete genome sequence of the aerobic CO-oxidizing thermophile Thermomicrobium roseum.</title>
        <authorList>
            <person name="Wu D."/>
            <person name="Raymond J."/>
            <person name="Wu M."/>
            <person name="Chatterji S."/>
            <person name="Ren Q."/>
            <person name="Graham J.E."/>
            <person name="Bryant D.A."/>
            <person name="Robb F."/>
            <person name="Colman A."/>
            <person name="Tallon L.J."/>
            <person name="Badger J.H."/>
            <person name="Madupu R."/>
            <person name="Ward N.L."/>
            <person name="Eisen J.A."/>
        </authorList>
    </citation>
    <scope>NUCLEOTIDE SEQUENCE [LARGE SCALE GENOMIC DNA]</scope>
    <source>
        <strain evidence="3">ATCC 27502 / DSM 5159 / P-2</strain>
        <plasmid evidence="2">unnamed</plasmid>
    </source>
</reference>